<organism evidence="2 3">
    <name type="scientific">Nocardioides glacieisoli</name>
    <dbReference type="NCBI Taxonomy" id="1168730"/>
    <lineage>
        <taxon>Bacteria</taxon>
        <taxon>Bacillati</taxon>
        <taxon>Actinomycetota</taxon>
        <taxon>Actinomycetes</taxon>
        <taxon>Propionibacteriales</taxon>
        <taxon>Nocardioidaceae</taxon>
        <taxon>Nocardioides</taxon>
    </lineage>
</organism>
<proteinExistence type="predicted"/>
<dbReference type="AlphaFoldDB" id="A0A4Q2RR77"/>
<evidence type="ECO:0000256" key="1">
    <source>
        <dbReference type="SAM" id="MobiDB-lite"/>
    </source>
</evidence>
<evidence type="ECO:0000313" key="2">
    <source>
        <dbReference type="EMBL" id="RYB91417.1"/>
    </source>
</evidence>
<name>A0A4Q2RR77_9ACTN</name>
<keyword evidence="3" id="KW-1185">Reference proteome</keyword>
<comment type="caution">
    <text evidence="2">The sequence shown here is derived from an EMBL/GenBank/DDBJ whole genome shotgun (WGS) entry which is preliminary data.</text>
</comment>
<dbReference type="OrthoDB" id="4808153at2"/>
<evidence type="ECO:0000313" key="3">
    <source>
        <dbReference type="Proteomes" id="UP000291838"/>
    </source>
</evidence>
<dbReference type="EMBL" id="SDWS01000003">
    <property type="protein sequence ID" value="RYB91417.1"/>
    <property type="molecule type" value="Genomic_DNA"/>
</dbReference>
<dbReference type="Proteomes" id="UP000291838">
    <property type="component" value="Unassembled WGS sequence"/>
</dbReference>
<sequence>MMGRRRRDRREVELAELDAFRHVRRAASEDVTVFGEELSALHFETLTTDLDDQMRVNYQKALDAYESAKRRLETSAAATDVTEVTRTLADGRFAHACVLAARDGVERPARRPPCFFDPGHGPASRDVSWAPLGGVPRDIAVCFRDAERLAAGEAPQVRMVRLGNRYVPWYASGPAYTAWAGGWYAELILDGRVQADRITMTYAGATVGGSDSLVAGAAWADPGAWNDGGMIGGHDFSGWDGHGGGGDFGGGDGGGGGGGDGG</sequence>
<dbReference type="RefSeq" id="WP_129474691.1">
    <property type="nucleotide sequence ID" value="NZ_SDWS01000003.1"/>
</dbReference>
<gene>
    <name evidence="2" type="ORF">EUA06_08810</name>
</gene>
<feature type="region of interest" description="Disordered" evidence="1">
    <location>
        <begin position="242"/>
        <end position="262"/>
    </location>
</feature>
<reference evidence="2 3" key="1">
    <citation type="submission" date="2019-01" db="EMBL/GenBank/DDBJ databases">
        <title>Novel species of Nocardioides.</title>
        <authorList>
            <person name="Liu Q."/>
            <person name="Xin Y.-H."/>
        </authorList>
    </citation>
    <scope>NUCLEOTIDE SEQUENCE [LARGE SCALE GENOMIC DNA]</scope>
    <source>
        <strain evidence="2 3">HLT3-15</strain>
    </source>
</reference>
<protein>
    <submittedName>
        <fullName evidence="2">Uncharacterized protein</fullName>
    </submittedName>
</protein>
<accession>A0A4Q2RR77</accession>